<reference evidence="1" key="1">
    <citation type="submission" date="2021-05" db="EMBL/GenBank/DDBJ databases">
        <authorList>
            <person name="Pietrasiak N."/>
            <person name="Ward R."/>
            <person name="Stajich J.E."/>
            <person name="Kurbessoian T."/>
        </authorList>
    </citation>
    <scope>NUCLEOTIDE SEQUENCE</scope>
    <source>
        <strain evidence="1">GSE-NOS-MK-12-04C</strain>
    </source>
</reference>
<protein>
    <submittedName>
        <fullName evidence="1">Uncharacterized protein</fullName>
    </submittedName>
</protein>
<dbReference type="EMBL" id="JAHHGZ010000001">
    <property type="protein sequence ID" value="MBW4666135.1"/>
    <property type="molecule type" value="Genomic_DNA"/>
</dbReference>
<accession>A0A951USS2</accession>
<organism evidence="1 2">
    <name type="scientific">Cyanomargarita calcarea GSE-NOS-MK-12-04C</name>
    <dbReference type="NCBI Taxonomy" id="2839659"/>
    <lineage>
        <taxon>Bacteria</taxon>
        <taxon>Bacillati</taxon>
        <taxon>Cyanobacteriota</taxon>
        <taxon>Cyanophyceae</taxon>
        <taxon>Nostocales</taxon>
        <taxon>Cyanomargaritaceae</taxon>
        <taxon>Cyanomargarita</taxon>
    </lineage>
</organism>
<name>A0A951USS2_9CYAN</name>
<evidence type="ECO:0000313" key="2">
    <source>
        <dbReference type="Proteomes" id="UP000729701"/>
    </source>
</evidence>
<sequence>MLNYKFFTKIAIAIILSSFCLSCQESIQKEIDQNLQQKSAEKKAEPNVSYGDLVIKEQSDYLLIPVTLSSDKNQGRENIFDSSSSYEKRDSIHNIIFYRKQNGETSLLLNKKAIITSFDFLEKKQKDEPSIRFWLYKIINTDTTKDKKLNEEDASIGYLSDMSGKNLQQITPNNTQMLSWNVVSSINAIFIKILKDSDNDKKFTSRDKTTFIKVNLDKPGIGTEIINEQLQQEIKSLIVK</sequence>
<comment type="caution">
    <text evidence="1">The sequence shown here is derived from an EMBL/GenBank/DDBJ whole genome shotgun (WGS) entry which is preliminary data.</text>
</comment>
<evidence type="ECO:0000313" key="1">
    <source>
        <dbReference type="EMBL" id="MBW4666135.1"/>
    </source>
</evidence>
<dbReference type="AlphaFoldDB" id="A0A951USS2"/>
<reference evidence="1" key="2">
    <citation type="journal article" date="2022" name="Microbiol. Resour. Announc.">
        <title>Metagenome Sequencing to Explore Phylogenomics of Terrestrial Cyanobacteria.</title>
        <authorList>
            <person name="Ward R.D."/>
            <person name="Stajich J.E."/>
            <person name="Johansen J.R."/>
            <person name="Huntemann M."/>
            <person name="Clum A."/>
            <person name="Foster B."/>
            <person name="Foster B."/>
            <person name="Roux S."/>
            <person name="Palaniappan K."/>
            <person name="Varghese N."/>
            <person name="Mukherjee S."/>
            <person name="Reddy T.B.K."/>
            <person name="Daum C."/>
            <person name="Copeland A."/>
            <person name="Chen I.A."/>
            <person name="Ivanova N.N."/>
            <person name="Kyrpides N.C."/>
            <person name="Shapiro N."/>
            <person name="Eloe-Fadrosh E.A."/>
            <person name="Pietrasiak N."/>
        </authorList>
    </citation>
    <scope>NUCLEOTIDE SEQUENCE</scope>
    <source>
        <strain evidence="1">GSE-NOS-MK-12-04C</strain>
    </source>
</reference>
<gene>
    <name evidence="1" type="ORF">KME60_01520</name>
</gene>
<proteinExistence type="predicted"/>
<dbReference type="Proteomes" id="UP000729701">
    <property type="component" value="Unassembled WGS sequence"/>
</dbReference>